<feature type="region of interest" description="Disordered" evidence="1">
    <location>
        <begin position="1"/>
        <end position="33"/>
    </location>
</feature>
<dbReference type="EMBL" id="BPLR01018358">
    <property type="protein sequence ID" value="GIY98929.1"/>
    <property type="molecule type" value="Genomic_DNA"/>
</dbReference>
<evidence type="ECO:0000313" key="4">
    <source>
        <dbReference type="Proteomes" id="UP001054945"/>
    </source>
</evidence>
<sequence length="69" mass="7838">MSTSHRNFLIHLHRSSESRKPQMNRGSNTLRDRSGHTAMAMRLTISGFLQTSACCFFFVVFFLSRPSSG</sequence>
<evidence type="ECO:0000256" key="1">
    <source>
        <dbReference type="SAM" id="MobiDB-lite"/>
    </source>
</evidence>
<feature type="transmembrane region" description="Helical" evidence="2">
    <location>
        <begin position="43"/>
        <end position="63"/>
    </location>
</feature>
<evidence type="ECO:0008006" key="5">
    <source>
        <dbReference type="Google" id="ProtNLM"/>
    </source>
</evidence>
<comment type="caution">
    <text evidence="3">The sequence shown here is derived from an EMBL/GenBank/DDBJ whole genome shotgun (WGS) entry which is preliminary data.</text>
</comment>
<keyword evidence="2" id="KW-0812">Transmembrane</keyword>
<reference evidence="3 4" key="1">
    <citation type="submission" date="2021-06" db="EMBL/GenBank/DDBJ databases">
        <title>Caerostris extrusa draft genome.</title>
        <authorList>
            <person name="Kono N."/>
            <person name="Arakawa K."/>
        </authorList>
    </citation>
    <scope>NUCLEOTIDE SEQUENCE [LARGE SCALE GENOMIC DNA]</scope>
</reference>
<dbReference type="Proteomes" id="UP001054945">
    <property type="component" value="Unassembled WGS sequence"/>
</dbReference>
<evidence type="ECO:0000313" key="3">
    <source>
        <dbReference type="EMBL" id="GIY98929.1"/>
    </source>
</evidence>
<name>A0AAV4XYH2_CAEEX</name>
<keyword evidence="4" id="KW-1185">Reference proteome</keyword>
<keyword evidence="2" id="KW-0472">Membrane</keyword>
<accession>A0AAV4XYH2</accession>
<protein>
    <recommendedName>
        <fullName evidence="5">Transmembrane protein</fullName>
    </recommendedName>
</protein>
<organism evidence="3 4">
    <name type="scientific">Caerostris extrusa</name>
    <name type="common">Bark spider</name>
    <name type="synonym">Caerostris bankana</name>
    <dbReference type="NCBI Taxonomy" id="172846"/>
    <lineage>
        <taxon>Eukaryota</taxon>
        <taxon>Metazoa</taxon>
        <taxon>Ecdysozoa</taxon>
        <taxon>Arthropoda</taxon>
        <taxon>Chelicerata</taxon>
        <taxon>Arachnida</taxon>
        <taxon>Araneae</taxon>
        <taxon>Araneomorphae</taxon>
        <taxon>Entelegynae</taxon>
        <taxon>Araneoidea</taxon>
        <taxon>Araneidae</taxon>
        <taxon>Caerostris</taxon>
    </lineage>
</organism>
<gene>
    <name evidence="3" type="ORF">CEXT_452461</name>
</gene>
<evidence type="ECO:0000256" key="2">
    <source>
        <dbReference type="SAM" id="Phobius"/>
    </source>
</evidence>
<keyword evidence="2" id="KW-1133">Transmembrane helix</keyword>
<proteinExistence type="predicted"/>
<dbReference type="AlphaFoldDB" id="A0AAV4XYH2"/>